<keyword evidence="2" id="KW-1185">Reference proteome</keyword>
<dbReference type="KEGG" id="ccp:CHC_T00006483001"/>
<accession>R7QN63</accession>
<evidence type="ECO:0000313" key="1">
    <source>
        <dbReference type="EMBL" id="CDF39223.1"/>
    </source>
</evidence>
<gene>
    <name evidence="1" type="ORF">CHC_T00006483001</name>
</gene>
<dbReference type="Gramene" id="CDF39223">
    <property type="protein sequence ID" value="CDF39223"/>
    <property type="gene ID" value="CHC_T00006483001"/>
</dbReference>
<dbReference type="EMBL" id="HG002012">
    <property type="protein sequence ID" value="CDF39223.1"/>
    <property type="molecule type" value="Genomic_DNA"/>
</dbReference>
<proteinExistence type="predicted"/>
<reference evidence="2" key="1">
    <citation type="journal article" date="2013" name="Proc. Natl. Acad. Sci. U.S.A.">
        <title>Genome structure and metabolic features in the red seaweed Chondrus crispus shed light on evolution of the Archaeplastida.</title>
        <authorList>
            <person name="Collen J."/>
            <person name="Porcel B."/>
            <person name="Carre W."/>
            <person name="Ball S.G."/>
            <person name="Chaparro C."/>
            <person name="Tonon T."/>
            <person name="Barbeyron T."/>
            <person name="Michel G."/>
            <person name="Noel B."/>
            <person name="Valentin K."/>
            <person name="Elias M."/>
            <person name="Artiguenave F."/>
            <person name="Arun A."/>
            <person name="Aury J.M."/>
            <person name="Barbosa-Neto J.F."/>
            <person name="Bothwell J.H."/>
            <person name="Bouget F.Y."/>
            <person name="Brillet L."/>
            <person name="Cabello-Hurtado F."/>
            <person name="Capella-Gutierrez S."/>
            <person name="Charrier B."/>
            <person name="Cladiere L."/>
            <person name="Cock J.M."/>
            <person name="Coelho S.M."/>
            <person name="Colleoni C."/>
            <person name="Czjzek M."/>
            <person name="Da Silva C."/>
            <person name="Delage L."/>
            <person name="Denoeud F."/>
            <person name="Deschamps P."/>
            <person name="Dittami S.M."/>
            <person name="Gabaldon T."/>
            <person name="Gachon C.M."/>
            <person name="Groisillier A."/>
            <person name="Herve C."/>
            <person name="Jabbari K."/>
            <person name="Katinka M."/>
            <person name="Kloareg B."/>
            <person name="Kowalczyk N."/>
            <person name="Labadie K."/>
            <person name="Leblanc C."/>
            <person name="Lopez P.J."/>
            <person name="McLachlan D.H."/>
            <person name="Meslet-Cladiere L."/>
            <person name="Moustafa A."/>
            <person name="Nehr Z."/>
            <person name="Nyvall Collen P."/>
            <person name="Panaud O."/>
            <person name="Partensky F."/>
            <person name="Poulain J."/>
            <person name="Rensing S.A."/>
            <person name="Rousvoal S."/>
            <person name="Samson G."/>
            <person name="Symeonidi A."/>
            <person name="Weissenbach J."/>
            <person name="Zambounis A."/>
            <person name="Wincker P."/>
            <person name="Boyen C."/>
        </authorList>
    </citation>
    <scope>NUCLEOTIDE SEQUENCE [LARGE SCALE GENOMIC DNA]</scope>
    <source>
        <strain evidence="2">cv. Stackhouse</strain>
    </source>
</reference>
<protein>
    <submittedName>
        <fullName evidence="1">Uncharacterized protein</fullName>
    </submittedName>
</protein>
<sequence length="69" mass="7317">MECSASGENPGRHVGCAAQVAQETTAVDTTQTNGIDATVVSTRFGEHVRLPYMCKLHEGLRLVIGCLSV</sequence>
<organism evidence="1 2">
    <name type="scientific">Chondrus crispus</name>
    <name type="common">Carrageen Irish moss</name>
    <name type="synonym">Polymorpha crispa</name>
    <dbReference type="NCBI Taxonomy" id="2769"/>
    <lineage>
        <taxon>Eukaryota</taxon>
        <taxon>Rhodophyta</taxon>
        <taxon>Florideophyceae</taxon>
        <taxon>Rhodymeniophycidae</taxon>
        <taxon>Gigartinales</taxon>
        <taxon>Gigartinaceae</taxon>
        <taxon>Chondrus</taxon>
    </lineage>
</organism>
<evidence type="ECO:0000313" key="2">
    <source>
        <dbReference type="Proteomes" id="UP000012073"/>
    </source>
</evidence>
<dbReference type="AlphaFoldDB" id="R7QN63"/>
<dbReference type="GeneID" id="17326850"/>
<name>R7QN63_CHOCR</name>
<dbReference type="RefSeq" id="XP_005719134.1">
    <property type="nucleotide sequence ID" value="XM_005719077.1"/>
</dbReference>
<dbReference type="Proteomes" id="UP000012073">
    <property type="component" value="Unassembled WGS sequence"/>
</dbReference>